<evidence type="ECO:0000313" key="4">
    <source>
        <dbReference type="Proteomes" id="UP000593892"/>
    </source>
</evidence>
<gene>
    <name evidence="3" type="ORF">IRI77_20395</name>
</gene>
<reference evidence="3 4" key="1">
    <citation type="submission" date="2020-10" db="EMBL/GenBank/DDBJ databases">
        <title>Complete genome sequence of Paludibaculum fermentans P105T, a facultatively anaerobic acidobacterium capable of dissimilatory Fe(III) reduction.</title>
        <authorList>
            <person name="Dedysh S.N."/>
            <person name="Beletsky A.V."/>
            <person name="Kulichevskaya I.S."/>
            <person name="Mardanov A.V."/>
            <person name="Ravin N.V."/>
        </authorList>
    </citation>
    <scope>NUCLEOTIDE SEQUENCE [LARGE SCALE GENOMIC DNA]</scope>
    <source>
        <strain evidence="3 4">P105</strain>
    </source>
</reference>
<dbReference type="SUPFAM" id="SSF50341">
    <property type="entry name" value="CheW-like"/>
    <property type="match status" value="1"/>
</dbReference>
<dbReference type="KEGG" id="pfer:IRI77_20395"/>
<dbReference type="Gene3D" id="2.40.50.180">
    <property type="entry name" value="CheA-289, Domain 4"/>
    <property type="match status" value="1"/>
</dbReference>
<dbReference type="InterPro" id="IPR002545">
    <property type="entry name" value="CheW-lke_dom"/>
</dbReference>
<keyword evidence="4" id="KW-1185">Reference proteome</keyword>
<evidence type="ECO:0000313" key="3">
    <source>
        <dbReference type="EMBL" id="QOY85198.1"/>
    </source>
</evidence>
<dbReference type="InterPro" id="IPR039315">
    <property type="entry name" value="CheW"/>
</dbReference>
<dbReference type="Gene3D" id="2.30.30.40">
    <property type="entry name" value="SH3 Domains"/>
    <property type="match status" value="1"/>
</dbReference>
<proteinExistence type="predicted"/>
<dbReference type="Pfam" id="PF01584">
    <property type="entry name" value="CheW"/>
    <property type="match status" value="1"/>
</dbReference>
<dbReference type="GO" id="GO:0007165">
    <property type="term" value="P:signal transduction"/>
    <property type="evidence" value="ECO:0007669"/>
    <property type="project" value="InterPro"/>
</dbReference>
<dbReference type="CDD" id="cd00732">
    <property type="entry name" value="CheW"/>
    <property type="match status" value="1"/>
</dbReference>
<evidence type="ECO:0000256" key="1">
    <source>
        <dbReference type="SAM" id="MobiDB-lite"/>
    </source>
</evidence>
<feature type="region of interest" description="Disordered" evidence="1">
    <location>
        <begin position="150"/>
        <end position="171"/>
    </location>
</feature>
<dbReference type="EMBL" id="CP063849">
    <property type="protein sequence ID" value="QOY85198.1"/>
    <property type="molecule type" value="Genomic_DNA"/>
</dbReference>
<dbReference type="GO" id="GO:0006935">
    <property type="term" value="P:chemotaxis"/>
    <property type="evidence" value="ECO:0007669"/>
    <property type="project" value="InterPro"/>
</dbReference>
<dbReference type="SMART" id="SM00260">
    <property type="entry name" value="CheW"/>
    <property type="match status" value="1"/>
</dbReference>
<evidence type="ECO:0000259" key="2">
    <source>
        <dbReference type="PROSITE" id="PS50851"/>
    </source>
</evidence>
<dbReference type="AlphaFoldDB" id="A0A7S7NK97"/>
<dbReference type="PROSITE" id="PS50851">
    <property type="entry name" value="CHEW"/>
    <property type="match status" value="1"/>
</dbReference>
<sequence length="171" mass="18754">MQAESCQYMTFKLGNELFAIDVAQVREVLEVCQVTKVPTAPAYMRGVVNVRGQATPVVDMRLRFGLPPQADTVHTRIIVMELELAGQPAVLGGIADSVHEVIELDGSNTVPAPRIAMQWRSEFIRGMGKRGEDFIIILDVNAVFSCEQLTSPGDPEPSWEDRPMSLEGAPS</sequence>
<name>A0A7S7NK97_PALFE</name>
<dbReference type="GO" id="GO:0005829">
    <property type="term" value="C:cytosol"/>
    <property type="evidence" value="ECO:0007669"/>
    <property type="project" value="TreeGrafter"/>
</dbReference>
<accession>A0A7S7NK97</accession>
<dbReference type="PANTHER" id="PTHR22617">
    <property type="entry name" value="CHEMOTAXIS SENSOR HISTIDINE KINASE-RELATED"/>
    <property type="match status" value="1"/>
</dbReference>
<feature type="domain" description="CheW-like" evidence="2">
    <location>
        <begin position="5"/>
        <end position="149"/>
    </location>
</feature>
<dbReference type="Proteomes" id="UP000593892">
    <property type="component" value="Chromosome"/>
</dbReference>
<dbReference type="InterPro" id="IPR036061">
    <property type="entry name" value="CheW-like_dom_sf"/>
</dbReference>
<organism evidence="3 4">
    <name type="scientific">Paludibaculum fermentans</name>
    <dbReference type="NCBI Taxonomy" id="1473598"/>
    <lineage>
        <taxon>Bacteria</taxon>
        <taxon>Pseudomonadati</taxon>
        <taxon>Acidobacteriota</taxon>
        <taxon>Terriglobia</taxon>
        <taxon>Bryobacterales</taxon>
        <taxon>Bryobacteraceae</taxon>
        <taxon>Paludibaculum</taxon>
    </lineage>
</organism>
<protein>
    <submittedName>
        <fullName evidence="3">Chemotaxis protein CheW</fullName>
    </submittedName>
</protein>
<dbReference type="PANTHER" id="PTHR22617:SF41">
    <property type="entry name" value="CHEMOTAXIS SIGNAL TRANSDUCTION SYSTEM ADAPTOR PROTEIN CHEW"/>
    <property type="match status" value="1"/>
</dbReference>